<evidence type="ECO:0000313" key="2">
    <source>
        <dbReference type="Proteomes" id="UP001153331"/>
    </source>
</evidence>
<protein>
    <submittedName>
        <fullName evidence="1">Uncharacterized protein</fullName>
    </submittedName>
</protein>
<reference evidence="1" key="1">
    <citation type="submission" date="2022-11" db="EMBL/GenBank/DDBJ databases">
        <title>Genome Sequence of Boeremia exigua.</title>
        <authorList>
            <person name="Buettner E."/>
        </authorList>
    </citation>
    <scope>NUCLEOTIDE SEQUENCE</scope>
    <source>
        <strain evidence="1">CU02</strain>
    </source>
</reference>
<sequence>MPSKVDFCGDRLRLSAFLRVVGDGMPQRPTRFRRHLRDNGSSPECLNHRDTDYSCAQTIPAQESVHIGPSNDSCIFHTTRSSSPEQSMLTSNVRLSLATTHNDNEDELWRPEDAQPTHTQQPATQQTPVAGVTKSPGKPHKAPSTQKRRRLPVNELALLQIMSSDDLPKPNEADRACPTPVSAIDPIEDGQVMSNAPFSRKLPERPVVHRVQKPTPTKDANAAARIPRLRPDHLHATNRSRALNSIPSFAMCSDGFVGAELSVQSTKRIPRPRINTTNRRGLNVLDRGGLNLAHGFLPAPPLEPCEVALIMENQRTHTEDRMSNQVSSRMEETQLFSQHIVLADGNSSQNQPEEQARNQLPDSTTPIRPIPNELNEGPMCRMEPIVISSNSSFDAHGSPWSPHTPSLGSARVPVENKRFEGTMQVISQATRTDHVN</sequence>
<evidence type="ECO:0000313" key="1">
    <source>
        <dbReference type="EMBL" id="KAJ8116943.1"/>
    </source>
</evidence>
<accession>A0ACC2INZ8</accession>
<dbReference type="Proteomes" id="UP001153331">
    <property type="component" value="Unassembled WGS sequence"/>
</dbReference>
<organism evidence="1 2">
    <name type="scientific">Boeremia exigua</name>
    <dbReference type="NCBI Taxonomy" id="749465"/>
    <lineage>
        <taxon>Eukaryota</taxon>
        <taxon>Fungi</taxon>
        <taxon>Dikarya</taxon>
        <taxon>Ascomycota</taxon>
        <taxon>Pezizomycotina</taxon>
        <taxon>Dothideomycetes</taxon>
        <taxon>Pleosporomycetidae</taxon>
        <taxon>Pleosporales</taxon>
        <taxon>Pleosporineae</taxon>
        <taxon>Didymellaceae</taxon>
        <taxon>Boeremia</taxon>
    </lineage>
</organism>
<keyword evidence="2" id="KW-1185">Reference proteome</keyword>
<dbReference type="EMBL" id="JAPHNI010000073">
    <property type="protein sequence ID" value="KAJ8116943.1"/>
    <property type="molecule type" value="Genomic_DNA"/>
</dbReference>
<gene>
    <name evidence="1" type="ORF">OPT61_g1741</name>
</gene>
<proteinExistence type="predicted"/>
<comment type="caution">
    <text evidence="1">The sequence shown here is derived from an EMBL/GenBank/DDBJ whole genome shotgun (WGS) entry which is preliminary data.</text>
</comment>
<name>A0ACC2INZ8_9PLEO</name>